<feature type="region of interest" description="Disordered" evidence="1">
    <location>
        <begin position="20"/>
        <end position="40"/>
    </location>
</feature>
<reference evidence="2 3" key="1">
    <citation type="submission" date="2021-01" db="EMBL/GenBank/DDBJ databases">
        <title>Whole genome shotgun sequence of Plantactinospora mayteni NBRC 109088.</title>
        <authorList>
            <person name="Komaki H."/>
            <person name="Tamura T."/>
        </authorList>
    </citation>
    <scope>NUCLEOTIDE SEQUENCE [LARGE SCALE GENOMIC DNA]</scope>
    <source>
        <strain evidence="2 3">NBRC 109088</strain>
    </source>
</reference>
<feature type="compositionally biased region" description="Low complexity" evidence="1">
    <location>
        <begin position="27"/>
        <end position="40"/>
    </location>
</feature>
<comment type="caution">
    <text evidence="2">The sequence shown here is derived from an EMBL/GenBank/DDBJ whole genome shotgun (WGS) entry which is preliminary data.</text>
</comment>
<organism evidence="2 3">
    <name type="scientific">Plantactinospora mayteni</name>
    <dbReference type="NCBI Taxonomy" id="566021"/>
    <lineage>
        <taxon>Bacteria</taxon>
        <taxon>Bacillati</taxon>
        <taxon>Actinomycetota</taxon>
        <taxon>Actinomycetes</taxon>
        <taxon>Micromonosporales</taxon>
        <taxon>Micromonosporaceae</taxon>
        <taxon>Plantactinospora</taxon>
    </lineage>
</organism>
<protein>
    <submittedName>
        <fullName evidence="2">Uncharacterized protein</fullName>
    </submittedName>
</protein>
<proteinExistence type="predicted"/>
<evidence type="ECO:0000313" key="2">
    <source>
        <dbReference type="EMBL" id="GIG94475.1"/>
    </source>
</evidence>
<dbReference type="Proteomes" id="UP000621500">
    <property type="component" value="Unassembled WGS sequence"/>
</dbReference>
<sequence>MEQFVIRHASTPEQRFLTTVGSSLSKAPQAAPRTAPGTAGACPALVVAGPGDELRNDNIAVPSPRHQRAGTVTGRVPADRAPEPQAANIGTDN</sequence>
<dbReference type="EMBL" id="BONX01000004">
    <property type="protein sequence ID" value="GIG94475.1"/>
    <property type="molecule type" value="Genomic_DNA"/>
</dbReference>
<keyword evidence="3" id="KW-1185">Reference proteome</keyword>
<accession>A0ABQ4EIM8</accession>
<feature type="region of interest" description="Disordered" evidence="1">
    <location>
        <begin position="59"/>
        <end position="93"/>
    </location>
</feature>
<gene>
    <name evidence="2" type="ORF">Pma05_10480</name>
</gene>
<evidence type="ECO:0000313" key="3">
    <source>
        <dbReference type="Proteomes" id="UP000621500"/>
    </source>
</evidence>
<name>A0ABQ4EIM8_9ACTN</name>
<evidence type="ECO:0000256" key="1">
    <source>
        <dbReference type="SAM" id="MobiDB-lite"/>
    </source>
</evidence>